<reference evidence="1 2" key="1">
    <citation type="submission" date="2021-07" db="EMBL/GenBank/DDBJ databases">
        <title>Novel Helicobacter sp. Isolated from a cat.</title>
        <authorList>
            <person name="Rimbara E."/>
            <person name="Suzuki M."/>
        </authorList>
    </citation>
    <scope>NUCLEOTIDE SEQUENCE [LARGE SCALE GENOMIC DNA]</scope>
    <source>
        <strain evidence="2">NHP19-012</strain>
    </source>
</reference>
<keyword evidence="2" id="KW-1185">Reference proteome</keyword>
<organism evidence="1 2">
    <name type="scientific">Helicobacter gastrofelis</name>
    <dbReference type="NCBI Taxonomy" id="2849642"/>
    <lineage>
        <taxon>Bacteria</taxon>
        <taxon>Pseudomonadati</taxon>
        <taxon>Campylobacterota</taxon>
        <taxon>Epsilonproteobacteria</taxon>
        <taxon>Campylobacterales</taxon>
        <taxon>Helicobacteraceae</taxon>
        <taxon>Helicobacter</taxon>
    </lineage>
</organism>
<evidence type="ECO:0000313" key="2">
    <source>
        <dbReference type="Proteomes" id="UP000826146"/>
    </source>
</evidence>
<proteinExistence type="predicted"/>
<protein>
    <submittedName>
        <fullName evidence="1">Uncharacterized protein</fullName>
    </submittedName>
</protein>
<name>A0ABM7SLZ1_9HELI</name>
<dbReference type="EMBL" id="AP024819">
    <property type="protein sequence ID" value="BCZ19144.1"/>
    <property type="molecule type" value="Genomic_DNA"/>
</dbReference>
<accession>A0ABM7SLZ1</accession>
<gene>
    <name evidence="1" type="ORF">NHP190012_07860</name>
</gene>
<evidence type="ECO:0000313" key="1">
    <source>
        <dbReference type="EMBL" id="BCZ19144.1"/>
    </source>
</evidence>
<sequence length="71" mass="8398">MGRAQHFLHLKRIRQATKIFGNKLLSAKEYLNGYLQSPKKFRQDYSSLLVLVSDHVERLILKFMLNITFCE</sequence>
<dbReference type="Proteomes" id="UP000826146">
    <property type="component" value="Chromosome"/>
</dbReference>